<dbReference type="EMBL" id="KE525408">
    <property type="protein sequence ID" value="KFB52948.1"/>
    <property type="molecule type" value="Genomic_DNA"/>
</dbReference>
<accession>A0A084WRV4</accession>
<sequence length="123" mass="13271">MYSFISKQTPFKASPLSPFENAAAVIITHRSSLPIPLPPPFCPASTTTIGRRAQVEVASRRVRDHHPPLLQWPLVVCAGHMSDLAQTLVPYGSSAPGANFPDPTVGVTVLARSDRKYYSSSQG</sequence>
<dbReference type="EnsemblMetazoa" id="ASIC021227-RA">
    <property type="protein sequence ID" value="ASIC021227-PA"/>
    <property type="gene ID" value="ASIC021227"/>
</dbReference>
<keyword evidence="3" id="KW-1185">Reference proteome</keyword>
<organism evidence="1">
    <name type="scientific">Anopheles sinensis</name>
    <name type="common">Mosquito</name>
    <dbReference type="NCBI Taxonomy" id="74873"/>
    <lineage>
        <taxon>Eukaryota</taxon>
        <taxon>Metazoa</taxon>
        <taxon>Ecdysozoa</taxon>
        <taxon>Arthropoda</taxon>
        <taxon>Hexapoda</taxon>
        <taxon>Insecta</taxon>
        <taxon>Pterygota</taxon>
        <taxon>Neoptera</taxon>
        <taxon>Endopterygota</taxon>
        <taxon>Diptera</taxon>
        <taxon>Nematocera</taxon>
        <taxon>Culicoidea</taxon>
        <taxon>Culicidae</taxon>
        <taxon>Anophelinae</taxon>
        <taxon>Anopheles</taxon>
    </lineage>
</organism>
<reference evidence="1 3" key="1">
    <citation type="journal article" date="2014" name="BMC Genomics">
        <title>Genome sequence of Anopheles sinensis provides insight into genetics basis of mosquito competence for malaria parasites.</title>
        <authorList>
            <person name="Zhou D."/>
            <person name="Zhang D."/>
            <person name="Ding G."/>
            <person name="Shi L."/>
            <person name="Hou Q."/>
            <person name="Ye Y."/>
            <person name="Xu Y."/>
            <person name="Zhou H."/>
            <person name="Xiong C."/>
            <person name="Li S."/>
            <person name="Yu J."/>
            <person name="Hong S."/>
            <person name="Yu X."/>
            <person name="Zou P."/>
            <person name="Chen C."/>
            <person name="Chang X."/>
            <person name="Wang W."/>
            <person name="Lv Y."/>
            <person name="Sun Y."/>
            <person name="Ma L."/>
            <person name="Shen B."/>
            <person name="Zhu C."/>
        </authorList>
    </citation>
    <scope>NUCLEOTIDE SEQUENCE [LARGE SCALE GENOMIC DNA]</scope>
</reference>
<evidence type="ECO:0000313" key="1">
    <source>
        <dbReference type="EMBL" id="KFB52948.1"/>
    </source>
</evidence>
<dbReference type="VEuPathDB" id="VectorBase:ASIC021227"/>
<name>A0A084WRV4_ANOSI</name>
<protein>
    <submittedName>
        <fullName evidence="1 2">Uncharacterized protein</fullName>
    </submittedName>
</protein>
<dbReference type="Proteomes" id="UP000030765">
    <property type="component" value="Unassembled WGS sequence"/>
</dbReference>
<proteinExistence type="predicted"/>
<gene>
    <name evidence="1" type="ORF">ZHAS_00021227</name>
</gene>
<dbReference type="AlphaFoldDB" id="A0A084WRV4"/>
<dbReference type="EMBL" id="ATLV01026222">
    <property type="status" value="NOT_ANNOTATED_CDS"/>
    <property type="molecule type" value="Genomic_DNA"/>
</dbReference>
<reference evidence="2" key="2">
    <citation type="submission" date="2020-05" db="UniProtKB">
        <authorList>
            <consortium name="EnsemblMetazoa"/>
        </authorList>
    </citation>
    <scope>IDENTIFICATION</scope>
</reference>
<evidence type="ECO:0000313" key="3">
    <source>
        <dbReference type="Proteomes" id="UP000030765"/>
    </source>
</evidence>
<evidence type="ECO:0000313" key="2">
    <source>
        <dbReference type="EnsemblMetazoa" id="ASIC021227-PA"/>
    </source>
</evidence>